<feature type="region of interest" description="Disordered" evidence="1">
    <location>
        <begin position="58"/>
        <end position="78"/>
    </location>
</feature>
<proteinExistence type="predicted"/>
<organism evidence="2 3">
    <name type="scientific">Hesseltinella vesiculosa</name>
    <dbReference type="NCBI Taxonomy" id="101127"/>
    <lineage>
        <taxon>Eukaryota</taxon>
        <taxon>Fungi</taxon>
        <taxon>Fungi incertae sedis</taxon>
        <taxon>Mucoromycota</taxon>
        <taxon>Mucoromycotina</taxon>
        <taxon>Mucoromycetes</taxon>
        <taxon>Mucorales</taxon>
        <taxon>Cunninghamellaceae</taxon>
        <taxon>Hesseltinella</taxon>
    </lineage>
</organism>
<protein>
    <submittedName>
        <fullName evidence="2">Uncharacterized protein</fullName>
    </submittedName>
</protein>
<evidence type="ECO:0000313" key="2">
    <source>
        <dbReference type="EMBL" id="ORX49777.1"/>
    </source>
</evidence>
<evidence type="ECO:0000313" key="3">
    <source>
        <dbReference type="Proteomes" id="UP000242146"/>
    </source>
</evidence>
<feature type="compositionally biased region" description="Low complexity" evidence="1">
    <location>
        <begin position="62"/>
        <end position="72"/>
    </location>
</feature>
<dbReference type="EMBL" id="MCGT01000025">
    <property type="protein sequence ID" value="ORX49777.1"/>
    <property type="molecule type" value="Genomic_DNA"/>
</dbReference>
<dbReference type="Proteomes" id="UP000242146">
    <property type="component" value="Unassembled WGS sequence"/>
</dbReference>
<gene>
    <name evidence="2" type="ORF">DM01DRAFT_339174</name>
</gene>
<dbReference type="OrthoDB" id="2351799at2759"/>
<name>A0A1X2GB58_9FUNG</name>
<keyword evidence="3" id="KW-1185">Reference proteome</keyword>
<accession>A0A1X2GB58</accession>
<dbReference type="AlphaFoldDB" id="A0A1X2GB58"/>
<evidence type="ECO:0000256" key="1">
    <source>
        <dbReference type="SAM" id="MobiDB-lite"/>
    </source>
</evidence>
<reference evidence="2 3" key="1">
    <citation type="submission" date="2016-07" db="EMBL/GenBank/DDBJ databases">
        <title>Pervasive Adenine N6-methylation of Active Genes in Fungi.</title>
        <authorList>
            <consortium name="DOE Joint Genome Institute"/>
            <person name="Mondo S.J."/>
            <person name="Dannebaum R.O."/>
            <person name="Kuo R.C."/>
            <person name="Labutti K."/>
            <person name="Haridas S."/>
            <person name="Kuo A."/>
            <person name="Salamov A."/>
            <person name="Ahrendt S.R."/>
            <person name="Lipzen A."/>
            <person name="Sullivan W."/>
            <person name="Andreopoulos W.B."/>
            <person name="Clum A."/>
            <person name="Lindquist E."/>
            <person name="Daum C."/>
            <person name="Ramamoorthy G.K."/>
            <person name="Gryganskyi A."/>
            <person name="Culley D."/>
            <person name="Magnuson J.K."/>
            <person name="James T.Y."/>
            <person name="O'Malley M.A."/>
            <person name="Stajich J.E."/>
            <person name="Spatafora J.W."/>
            <person name="Visel A."/>
            <person name="Grigoriev I.V."/>
        </authorList>
    </citation>
    <scope>NUCLEOTIDE SEQUENCE [LARGE SCALE GENOMIC DNA]</scope>
    <source>
        <strain evidence="2 3">NRRL 3301</strain>
    </source>
</reference>
<sequence>MCGAPFFLFDHPPSSHSFFPFVPLFFSLLLQNTMSFFADKGGTSTLHNSSHLDQTLATGSHYTQSSSTSSYQGFRDTNKGKTPLSLNQEFQQFSSSPIHASSSHLESLKPAPPPDPSVLASIISPLDGAEVFAFLDHGDYEQEVNGDDLIEGSMSYRSYQHQADHQHSLAELALQRQRALETWMLSEDIVDYIDKSDSAYVDDVYGLPPVIQSLVKEAKEELNAGAPGEASTGRAVNRLRMIRDHLISRSQGDPRLAAQQTMSMSNDDWASMFPAM</sequence>
<comment type="caution">
    <text evidence="2">The sequence shown here is derived from an EMBL/GenBank/DDBJ whole genome shotgun (WGS) entry which is preliminary data.</text>
</comment>